<dbReference type="Proteomes" id="UP000799444">
    <property type="component" value="Unassembled WGS sequence"/>
</dbReference>
<dbReference type="PRINTS" id="PR00081">
    <property type="entry name" value="GDHRDH"/>
</dbReference>
<dbReference type="Gene3D" id="3.40.50.720">
    <property type="entry name" value="NAD(P)-binding Rossmann-like Domain"/>
    <property type="match status" value="1"/>
</dbReference>
<dbReference type="PANTHER" id="PTHR43157">
    <property type="entry name" value="PHOSPHATIDYLINOSITOL-GLYCAN BIOSYNTHESIS CLASS F PROTEIN-RELATED"/>
    <property type="match status" value="1"/>
</dbReference>
<dbReference type="GO" id="GO:0016491">
    <property type="term" value="F:oxidoreductase activity"/>
    <property type="evidence" value="ECO:0007669"/>
    <property type="project" value="UniProtKB-KW"/>
</dbReference>
<proteinExistence type="predicted"/>
<dbReference type="Pfam" id="PF00106">
    <property type="entry name" value="adh_short"/>
    <property type="match status" value="1"/>
</dbReference>
<dbReference type="OrthoDB" id="542013at2759"/>
<dbReference type="EMBL" id="ML996199">
    <property type="protein sequence ID" value="KAF2731282.1"/>
    <property type="molecule type" value="Genomic_DNA"/>
</dbReference>
<keyword evidence="1" id="KW-0560">Oxidoreductase</keyword>
<sequence length="327" mass="35492">MAPVLLNFLYSQLFVGLPKPTGTLTGKTALVTGSNIGLGKEAARHFVSLGASTVILAVRSASKGAAAKEDILKTTKATADVVQVWELDMSSYDSVLAFAARCDKELERVDVAVLNAGVAKGKFEMAEKDESTITINVVSTFLLALALLPKMKATAQTFDTRPNLEIVSSEVHMFTAFKERSAPQGGLFDLLGQDTGKVDMADRYQISKLLEVLFVRAMVQRRSSLQIPVTINYVNPGLCHSALSRDASFVLEIGKFLLARSTEVGSRTLVHAAMQGGVAHGEYMSDCKITQPSKFVLSEEGYVWQERVWDELTKKLEAIKPGVTSNL</sequence>
<evidence type="ECO:0000313" key="3">
    <source>
        <dbReference type="Proteomes" id="UP000799444"/>
    </source>
</evidence>
<dbReference type="InterPro" id="IPR036291">
    <property type="entry name" value="NAD(P)-bd_dom_sf"/>
</dbReference>
<organism evidence="2 3">
    <name type="scientific">Polyplosphaeria fusca</name>
    <dbReference type="NCBI Taxonomy" id="682080"/>
    <lineage>
        <taxon>Eukaryota</taxon>
        <taxon>Fungi</taxon>
        <taxon>Dikarya</taxon>
        <taxon>Ascomycota</taxon>
        <taxon>Pezizomycotina</taxon>
        <taxon>Dothideomycetes</taxon>
        <taxon>Pleosporomycetidae</taxon>
        <taxon>Pleosporales</taxon>
        <taxon>Tetraplosphaeriaceae</taxon>
        <taxon>Polyplosphaeria</taxon>
    </lineage>
</organism>
<dbReference type="AlphaFoldDB" id="A0A9P4QPH8"/>
<protein>
    <submittedName>
        <fullName evidence="2">Retinol dehydrogenase 12</fullName>
    </submittedName>
</protein>
<gene>
    <name evidence="2" type="ORF">EJ04DRAFT_514704</name>
</gene>
<dbReference type="InterPro" id="IPR002347">
    <property type="entry name" value="SDR_fam"/>
</dbReference>
<evidence type="ECO:0000256" key="1">
    <source>
        <dbReference type="ARBA" id="ARBA00023002"/>
    </source>
</evidence>
<comment type="caution">
    <text evidence="2">The sequence shown here is derived from an EMBL/GenBank/DDBJ whole genome shotgun (WGS) entry which is preliminary data.</text>
</comment>
<dbReference type="SUPFAM" id="SSF51735">
    <property type="entry name" value="NAD(P)-binding Rossmann-fold domains"/>
    <property type="match status" value="1"/>
</dbReference>
<reference evidence="2" key="1">
    <citation type="journal article" date="2020" name="Stud. Mycol.">
        <title>101 Dothideomycetes genomes: a test case for predicting lifestyles and emergence of pathogens.</title>
        <authorList>
            <person name="Haridas S."/>
            <person name="Albert R."/>
            <person name="Binder M."/>
            <person name="Bloem J."/>
            <person name="Labutti K."/>
            <person name="Salamov A."/>
            <person name="Andreopoulos B."/>
            <person name="Baker S."/>
            <person name="Barry K."/>
            <person name="Bills G."/>
            <person name="Bluhm B."/>
            <person name="Cannon C."/>
            <person name="Castanera R."/>
            <person name="Culley D."/>
            <person name="Daum C."/>
            <person name="Ezra D."/>
            <person name="Gonzalez J."/>
            <person name="Henrissat B."/>
            <person name="Kuo A."/>
            <person name="Liang C."/>
            <person name="Lipzen A."/>
            <person name="Lutzoni F."/>
            <person name="Magnuson J."/>
            <person name="Mondo S."/>
            <person name="Nolan M."/>
            <person name="Ohm R."/>
            <person name="Pangilinan J."/>
            <person name="Park H.-J."/>
            <person name="Ramirez L."/>
            <person name="Alfaro M."/>
            <person name="Sun H."/>
            <person name="Tritt A."/>
            <person name="Yoshinaga Y."/>
            <person name="Zwiers L.-H."/>
            <person name="Turgeon B."/>
            <person name="Goodwin S."/>
            <person name="Spatafora J."/>
            <person name="Crous P."/>
            <person name="Grigoriev I."/>
        </authorList>
    </citation>
    <scope>NUCLEOTIDE SEQUENCE</scope>
    <source>
        <strain evidence="2">CBS 125425</strain>
    </source>
</reference>
<dbReference type="PANTHER" id="PTHR43157:SF31">
    <property type="entry name" value="PHOSPHATIDYLINOSITOL-GLYCAN BIOSYNTHESIS CLASS F PROTEIN"/>
    <property type="match status" value="1"/>
</dbReference>
<name>A0A9P4QPH8_9PLEO</name>
<keyword evidence="3" id="KW-1185">Reference proteome</keyword>
<evidence type="ECO:0000313" key="2">
    <source>
        <dbReference type="EMBL" id="KAF2731282.1"/>
    </source>
</evidence>
<accession>A0A9P4QPH8</accession>